<reference evidence="1" key="1">
    <citation type="submission" date="2022-10" db="EMBL/GenBank/DDBJ databases">
        <title>Tapping the CABI collections for fungal endophytes: first genome assemblies for Collariella, Neodidymelliopsis, Ascochyta clinopodiicola, Didymella pomorum, Didymosphaeria variabile, Neocosmospora piperis and Neocucurbitaria cava.</title>
        <authorList>
            <person name="Hill R."/>
        </authorList>
    </citation>
    <scope>NUCLEOTIDE SEQUENCE</scope>
    <source>
        <strain evidence="1">IMI 355082</strain>
    </source>
</reference>
<dbReference type="Proteomes" id="UP001140453">
    <property type="component" value="Unassembled WGS sequence"/>
</dbReference>
<dbReference type="EMBL" id="JAPEVB010000007">
    <property type="protein sequence ID" value="KAJ4385444.1"/>
    <property type="molecule type" value="Genomic_DNA"/>
</dbReference>
<dbReference type="PANTHER" id="PTHR36986:SF1">
    <property type="entry name" value="UPF0643 PROTEIN PB2B2.08"/>
    <property type="match status" value="1"/>
</dbReference>
<dbReference type="InterPro" id="IPR011008">
    <property type="entry name" value="Dimeric_a/b-barrel"/>
</dbReference>
<organism evidence="1 2">
    <name type="scientific">Gnomoniopsis smithogilvyi</name>
    <dbReference type="NCBI Taxonomy" id="1191159"/>
    <lineage>
        <taxon>Eukaryota</taxon>
        <taxon>Fungi</taxon>
        <taxon>Dikarya</taxon>
        <taxon>Ascomycota</taxon>
        <taxon>Pezizomycotina</taxon>
        <taxon>Sordariomycetes</taxon>
        <taxon>Sordariomycetidae</taxon>
        <taxon>Diaporthales</taxon>
        <taxon>Gnomoniaceae</taxon>
        <taxon>Gnomoniopsis</taxon>
    </lineage>
</organism>
<evidence type="ECO:0000313" key="2">
    <source>
        <dbReference type="Proteomes" id="UP001140453"/>
    </source>
</evidence>
<dbReference type="AlphaFoldDB" id="A0A9W8YIL8"/>
<protein>
    <submittedName>
        <fullName evidence="1">Uncharacterized protein</fullName>
    </submittedName>
</protein>
<gene>
    <name evidence="1" type="ORF">N0V93_009872</name>
</gene>
<name>A0A9W8YIL8_9PEZI</name>
<sequence>MAISVELSHSTPLSKAGVSVSNNEIVLGSDADALDTQRYLVASPYTDPEHLLDLESLDTENQLLSEALQKMTAVTEEYATRPYVESFNWEDVIDRVRELANARQYSFKETSWYIVAFRSQIKPTTVYPDLGALDKAAHAEAMASGGFLKYWFGTPNPELRNLATCIWRSQDDAKKGSVGPEHRKAAMAARSMYAEWVIDQHRLIIRDGVSSWDILKW</sequence>
<proteinExistence type="predicted"/>
<dbReference type="OrthoDB" id="2140489at2759"/>
<evidence type="ECO:0000313" key="1">
    <source>
        <dbReference type="EMBL" id="KAJ4385444.1"/>
    </source>
</evidence>
<accession>A0A9W8YIL8</accession>
<dbReference type="PANTHER" id="PTHR36986">
    <property type="entry name" value="UPF0643 PROTEIN PB2B2.08"/>
    <property type="match status" value="1"/>
</dbReference>
<keyword evidence="2" id="KW-1185">Reference proteome</keyword>
<dbReference type="SUPFAM" id="SSF54909">
    <property type="entry name" value="Dimeric alpha+beta barrel"/>
    <property type="match status" value="1"/>
</dbReference>
<comment type="caution">
    <text evidence="1">The sequence shown here is derived from an EMBL/GenBank/DDBJ whole genome shotgun (WGS) entry which is preliminary data.</text>
</comment>